<dbReference type="InterPro" id="IPR003018">
    <property type="entry name" value="GAF"/>
</dbReference>
<feature type="domain" description="EAL" evidence="1">
    <location>
        <begin position="180"/>
        <end position="415"/>
    </location>
</feature>
<dbReference type="Gene3D" id="3.20.20.450">
    <property type="entry name" value="EAL domain"/>
    <property type="match status" value="1"/>
</dbReference>
<evidence type="ECO:0000313" key="2">
    <source>
        <dbReference type="EMBL" id="MCJ0975013.1"/>
    </source>
</evidence>
<gene>
    <name evidence="2" type="ORF">MST27_16695</name>
</gene>
<dbReference type="InterPro" id="IPR029016">
    <property type="entry name" value="GAF-like_dom_sf"/>
</dbReference>
<dbReference type="Gene3D" id="3.30.450.40">
    <property type="match status" value="1"/>
</dbReference>
<dbReference type="AlphaFoldDB" id="A0A9X1W5L8"/>
<dbReference type="RefSeq" id="WP_243607072.1">
    <property type="nucleotide sequence ID" value="NZ_JALGRD010000009.1"/>
</dbReference>
<accession>A0A9X1W5L8</accession>
<dbReference type="SUPFAM" id="SSF141868">
    <property type="entry name" value="EAL domain-like"/>
    <property type="match status" value="1"/>
</dbReference>
<dbReference type="PROSITE" id="PS50883">
    <property type="entry name" value="EAL"/>
    <property type="match status" value="1"/>
</dbReference>
<dbReference type="SMART" id="SM00065">
    <property type="entry name" value="GAF"/>
    <property type="match status" value="1"/>
</dbReference>
<dbReference type="PANTHER" id="PTHR33121">
    <property type="entry name" value="CYCLIC DI-GMP PHOSPHODIESTERASE PDEF"/>
    <property type="match status" value="1"/>
</dbReference>
<name>A0A9X1W5L8_9GAMM</name>
<organism evidence="2 3">
    <name type="scientific">Stutzerimonas marianensis</name>
    <dbReference type="NCBI Taxonomy" id="2929513"/>
    <lineage>
        <taxon>Bacteria</taxon>
        <taxon>Pseudomonadati</taxon>
        <taxon>Pseudomonadota</taxon>
        <taxon>Gammaproteobacteria</taxon>
        <taxon>Pseudomonadales</taxon>
        <taxon>Pseudomonadaceae</taxon>
        <taxon>Stutzerimonas</taxon>
    </lineage>
</organism>
<evidence type="ECO:0000259" key="1">
    <source>
        <dbReference type="PROSITE" id="PS50883"/>
    </source>
</evidence>
<reference evidence="2" key="1">
    <citation type="submission" date="2022-03" db="EMBL/GenBank/DDBJ databases">
        <title>Pseudomonas marianensis sp. nov., a marine bacterium isolated from deep-sea sediments of the Mariana Trench.</title>
        <authorList>
            <person name="Wei Y."/>
        </authorList>
    </citation>
    <scope>NUCLEOTIDE SEQUENCE</scope>
    <source>
        <strain evidence="2">PS1</strain>
    </source>
</reference>
<dbReference type="InterPro" id="IPR001633">
    <property type="entry name" value="EAL_dom"/>
</dbReference>
<protein>
    <submittedName>
        <fullName evidence="2">EAL domain-containing protein</fullName>
    </submittedName>
</protein>
<proteinExistence type="predicted"/>
<dbReference type="PANTHER" id="PTHR33121:SF79">
    <property type="entry name" value="CYCLIC DI-GMP PHOSPHODIESTERASE PDED-RELATED"/>
    <property type="match status" value="1"/>
</dbReference>
<sequence length="415" mass="45754">MLQNVRLGPEMFETAGDPAAMLRNIESAGHSVGDMLCEVLRSVRSHLDMDVAFVAEVVQGLRVFRHVDGRSDPLPICVGGADPLSDSYCQRVIDGRLPQLIPDTSQLPEAASLPITAILAIGSYISVPIRFSDGRLYGMFCCFSAKPDETLNERDLDTLRLFADFAGRLLETQSSEQRERDERTARIRGVLDERAYEVVYQPIVNLMHNEVVGYEALARFAGRPLRSPEHWFNEAEKVGLQCELEIALVAQALKGLADIRADRYLSLNVSPDTIIGGAVGQLLQDQPLERLMLEVTEHASVRDYGLIAQTLEPMRARGLKLAVDDAGAGYASFRHILKLKPDVIKLDGSLIRDIDSNRDCRALASALIRFGQETGSKIVAECVETEAELDILRELQVSKAQGYLLGRPMPLADVG</sequence>
<evidence type="ECO:0000313" key="3">
    <source>
        <dbReference type="Proteomes" id="UP001139682"/>
    </source>
</evidence>
<keyword evidence="3" id="KW-1185">Reference proteome</keyword>
<dbReference type="GO" id="GO:0071111">
    <property type="term" value="F:cyclic-guanylate-specific phosphodiesterase activity"/>
    <property type="evidence" value="ECO:0007669"/>
    <property type="project" value="InterPro"/>
</dbReference>
<dbReference type="EMBL" id="JALGRD010000009">
    <property type="protein sequence ID" value="MCJ0975013.1"/>
    <property type="molecule type" value="Genomic_DNA"/>
</dbReference>
<dbReference type="Pfam" id="PF00563">
    <property type="entry name" value="EAL"/>
    <property type="match status" value="1"/>
</dbReference>
<dbReference type="SMART" id="SM00052">
    <property type="entry name" value="EAL"/>
    <property type="match status" value="1"/>
</dbReference>
<comment type="caution">
    <text evidence="2">The sequence shown here is derived from an EMBL/GenBank/DDBJ whole genome shotgun (WGS) entry which is preliminary data.</text>
</comment>
<dbReference type="InterPro" id="IPR050706">
    <property type="entry name" value="Cyclic-di-GMP_PDE-like"/>
</dbReference>
<dbReference type="SUPFAM" id="SSF55781">
    <property type="entry name" value="GAF domain-like"/>
    <property type="match status" value="1"/>
</dbReference>
<dbReference type="Proteomes" id="UP001139682">
    <property type="component" value="Unassembled WGS sequence"/>
</dbReference>
<dbReference type="CDD" id="cd01948">
    <property type="entry name" value="EAL"/>
    <property type="match status" value="1"/>
</dbReference>
<dbReference type="InterPro" id="IPR035919">
    <property type="entry name" value="EAL_sf"/>
</dbReference>
<dbReference type="Pfam" id="PF13185">
    <property type="entry name" value="GAF_2"/>
    <property type="match status" value="1"/>
</dbReference>